<organism evidence="5 6">
    <name type="scientific">Cedecea colo</name>
    <dbReference type="NCBI Taxonomy" id="2552946"/>
    <lineage>
        <taxon>Bacteria</taxon>
        <taxon>Pseudomonadati</taxon>
        <taxon>Pseudomonadota</taxon>
        <taxon>Gammaproteobacteria</taxon>
        <taxon>Enterobacterales</taxon>
        <taxon>Enterobacteriaceae</taxon>
        <taxon>Cedecea</taxon>
    </lineage>
</organism>
<evidence type="ECO:0000256" key="3">
    <source>
        <dbReference type="ARBA" id="ARBA00023239"/>
    </source>
</evidence>
<protein>
    <submittedName>
        <fullName evidence="5">4-hydroxy-2-oxoheptanedioate aldolase</fullName>
        <ecNumber evidence="5">4.1.2.52</ecNumber>
    </submittedName>
</protein>
<dbReference type="PANTHER" id="PTHR30502">
    <property type="entry name" value="2-KETO-3-DEOXY-L-RHAMNONATE ALDOLASE"/>
    <property type="match status" value="1"/>
</dbReference>
<dbReference type="RefSeq" id="WP_167612796.1">
    <property type="nucleotide sequence ID" value="NZ_SOYS01000006.1"/>
</dbReference>
<keyword evidence="3 5" id="KW-0456">Lyase</keyword>
<proteinExistence type="inferred from homology"/>
<dbReference type="NCBIfam" id="TIGR02311">
    <property type="entry name" value="HpaI"/>
    <property type="match status" value="1"/>
</dbReference>
<dbReference type="SUPFAM" id="SSF51621">
    <property type="entry name" value="Phosphoenolpyruvate/pyruvate domain"/>
    <property type="match status" value="1"/>
</dbReference>
<gene>
    <name evidence="5" type="primary">hpaI</name>
    <name evidence="5" type="ORF">E2L00_14655</name>
</gene>
<keyword evidence="6" id="KW-1185">Reference proteome</keyword>
<evidence type="ECO:0000259" key="4">
    <source>
        <dbReference type="Pfam" id="PF03328"/>
    </source>
</evidence>
<accession>A0ABX0VQX9</accession>
<evidence type="ECO:0000256" key="1">
    <source>
        <dbReference type="ARBA" id="ARBA00005568"/>
    </source>
</evidence>
<evidence type="ECO:0000313" key="5">
    <source>
        <dbReference type="EMBL" id="NIY48712.1"/>
    </source>
</evidence>
<dbReference type="InterPro" id="IPR050251">
    <property type="entry name" value="HpcH-HpaI_aldolase"/>
</dbReference>
<comment type="similarity">
    <text evidence="1">Belongs to the HpcH/HpaI aldolase family.</text>
</comment>
<dbReference type="Pfam" id="PF03328">
    <property type="entry name" value="HpcH_HpaI"/>
    <property type="match status" value="1"/>
</dbReference>
<dbReference type="Gene3D" id="3.20.20.60">
    <property type="entry name" value="Phosphoenolpyruvate-binding domains"/>
    <property type="match status" value="1"/>
</dbReference>
<dbReference type="GO" id="GO:0016829">
    <property type="term" value="F:lyase activity"/>
    <property type="evidence" value="ECO:0007669"/>
    <property type="project" value="UniProtKB-KW"/>
</dbReference>
<evidence type="ECO:0000256" key="2">
    <source>
        <dbReference type="ARBA" id="ARBA00022723"/>
    </source>
</evidence>
<dbReference type="InterPro" id="IPR005000">
    <property type="entry name" value="Aldolase/citrate-lyase_domain"/>
</dbReference>
<dbReference type="InterPro" id="IPR040442">
    <property type="entry name" value="Pyrv_kinase-like_dom_sf"/>
</dbReference>
<feature type="domain" description="HpcH/HpaI aldolase/citrate lyase" evidence="4">
    <location>
        <begin position="18"/>
        <end position="244"/>
    </location>
</feature>
<dbReference type="InterPro" id="IPR012689">
    <property type="entry name" value="HpaI"/>
</dbReference>
<sequence>MPAPINRFKLALKENLPQIGLWLALANPYSAEICAGAGFDWVLLDGEHAPNDVPILMNQLQVLSSSSSHAVVRPPVDSPALIKQLLDIGAQTILIPMIESVEQAQEMIRAVRYPPEGIRGVGAALARASGFNRTPDYLQTANEQICLLLQIESRAGIEQLDAIAKLEHVDGIFIGPADLAADMGYLGQPGASEVQRVVMEALARIRSHGKAAGILSADPHLCVRYLEAGATFVAVGSDVGLLVKASSALAAEFKHWAGK</sequence>
<dbReference type="Proteomes" id="UP000697927">
    <property type="component" value="Unassembled WGS sequence"/>
</dbReference>
<dbReference type="PANTHER" id="PTHR30502:SF0">
    <property type="entry name" value="PHOSPHOENOLPYRUVATE CARBOXYLASE FAMILY PROTEIN"/>
    <property type="match status" value="1"/>
</dbReference>
<reference evidence="5 6" key="1">
    <citation type="journal article" date="2020" name="Microorganisms">
        <title>Polyphasic Characterisation of Cedecea colo sp. nov., a New Enteric Bacterium Isolated from the Koala Hindgut.</title>
        <authorList>
            <person name="Boath J.M."/>
            <person name="Dakhal S."/>
            <person name="Van T.T.H."/>
            <person name="Moore R.J."/>
            <person name="Dekiwadia C."/>
            <person name="Macreadie I.G."/>
        </authorList>
    </citation>
    <scope>NUCLEOTIDE SEQUENCE [LARGE SCALE GENOMIC DNA]</scope>
    <source>
        <strain evidence="5 6">ZA</strain>
    </source>
</reference>
<evidence type="ECO:0000313" key="6">
    <source>
        <dbReference type="Proteomes" id="UP000697927"/>
    </source>
</evidence>
<dbReference type="EMBL" id="SOYS01000006">
    <property type="protein sequence ID" value="NIY48712.1"/>
    <property type="molecule type" value="Genomic_DNA"/>
</dbReference>
<keyword evidence="2" id="KW-0479">Metal-binding</keyword>
<comment type="caution">
    <text evidence="5">The sequence shown here is derived from an EMBL/GenBank/DDBJ whole genome shotgun (WGS) entry which is preliminary data.</text>
</comment>
<dbReference type="EC" id="4.1.2.52" evidence="5"/>
<name>A0ABX0VQX9_9ENTR</name>
<dbReference type="InterPro" id="IPR015813">
    <property type="entry name" value="Pyrv/PenolPyrv_kinase-like_dom"/>
</dbReference>